<dbReference type="Proteomes" id="UP001642260">
    <property type="component" value="Unassembled WGS sequence"/>
</dbReference>
<evidence type="ECO:0000259" key="1">
    <source>
        <dbReference type="Pfam" id="PF25464"/>
    </source>
</evidence>
<organism evidence="2 3">
    <name type="scientific">Eruca vesicaria subsp. sativa</name>
    <name type="common">Garden rocket</name>
    <name type="synonym">Eruca sativa</name>
    <dbReference type="NCBI Taxonomy" id="29727"/>
    <lineage>
        <taxon>Eukaryota</taxon>
        <taxon>Viridiplantae</taxon>
        <taxon>Streptophyta</taxon>
        <taxon>Embryophyta</taxon>
        <taxon>Tracheophyta</taxon>
        <taxon>Spermatophyta</taxon>
        <taxon>Magnoliopsida</taxon>
        <taxon>eudicotyledons</taxon>
        <taxon>Gunneridae</taxon>
        <taxon>Pentapetalae</taxon>
        <taxon>rosids</taxon>
        <taxon>malvids</taxon>
        <taxon>Brassicales</taxon>
        <taxon>Brassicaceae</taxon>
        <taxon>Brassiceae</taxon>
        <taxon>Eruca</taxon>
    </lineage>
</organism>
<dbReference type="InterPro" id="IPR057222">
    <property type="entry name" value="DUF7900"/>
</dbReference>
<dbReference type="Pfam" id="PF25464">
    <property type="entry name" value="DUF7900"/>
    <property type="match status" value="1"/>
</dbReference>
<reference evidence="2 3" key="1">
    <citation type="submission" date="2022-03" db="EMBL/GenBank/DDBJ databases">
        <authorList>
            <person name="Macdonald S."/>
            <person name="Ahmed S."/>
            <person name="Newling K."/>
        </authorList>
    </citation>
    <scope>NUCLEOTIDE SEQUENCE [LARGE SCALE GENOMIC DNA]</scope>
</reference>
<keyword evidence="3" id="KW-1185">Reference proteome</keyword>
<dbReference type="EMBL" id="CAKOAT010061710">
    <property type="protein sequence ID" value="CAH8305654.1"/>
    <property type="molecule type" value="Genomic_DNA"/>
</dbReference>
<name>A0ABC8IX62_ERUVS</name>
<proteinExistence type="predicted"/>
<accession>A0ABC8IX62</accession>
<sequence length="50" mass="6338">RTPRWEWFESCNSFHWYDVKKPHGWKHLALLEARETIREQKEEIENLREK</sequence>
<gene>
    <name evidence="2" type="ORF">ERUC_LOCUS3923</name>
</gene>
<evidence type="ECO:0000313" key="2">
    <source>
        <dbReference type="EMBL" id="CAH8305654.1"/>
    </source>
</evidence>
<evidence type="ECO:0000313" key="3">
    <source>
        <dbReference type="Proteomes" id="UP001642260"/>
    </source>
</evidence>
<dbReference type="AlphaFoldDB" id="A0ABC8IX62"/>
<feature type="non-terminal residue" evidence="2">
    <location>
        <position position="50"/>
    </location>
</feature>
<protein>
    <recommendedName>
        <fullName evidence="1">DUF7900 domain-containing protein</fullName>
    </recommendedName>
</protein>
<feature type="domain" description="DUF7900" evidence="1">
    <location>
        <begin position="21"/>
        <end position="49"/>
    </location>
</feature>
<feature type="non-terminal residue" evidence="2">
    <location>
        <position position="1"/>
    </location>
</feature>
<comment type="caution">
    <text evidence="2">The sequence shown here is derived from an EMBL/GenBank/DDBJ whole genome shotgun (WGS) entry which is preliminary data.</text>
</comment>